<organism evidence="6 7">
    <name type="scientific">Nocardia speluncae</name>
    <dbReference type="NCBI Taxonomy" id="419477"/>
    <lineage>
        <taxon>Bacteria</taxon>
        <taxon>Bacillati</taxon>
        <taxon>Actinomycetota</taxon>
        <taxon>Actinomycetes</taxon>
        <taxon>Mycobacteriales</taxon>
        <taxon>Nocardiaceae</taxon>
        <taxon>Nocardia</taxon>
    </lineage>
</organism>
<dbReference type="PROSITE" id="PS51257">
    <property type="entry name" value="PROKAR_LIPOPROTEIN"/>
    <property type="match status" value="1"/>
</dbReference>
<evidence type="ECO:0000313" key="7">
    <source>
        <dbReference type="Proteomes" id="UP000565715"/>
    </source>
</evidence>
<evidence type="ECO:0000256" key="1">
    <source>
        <dbReference type="ARBA" id="ARBA00004418"/>
    </source>
</evidence>
<evidence type="ECO:0000256" key="3">
    <source>
        <dbReference type="ARBA" id="ARBA00022729"/>
    </source>
</evidence>
<dbReference type="RefSeq" id="WP_068043640.1">
    <property type="nucleotide sequence ID" value="NZ_JAAXOO010000004.1"/>
</dbReference>
<dbReference type="PANTHER" id="PTHR30024:SF47">
    <property type="entry name" value="TAURINE-BINDING PERIPLASMIC PROTEIN"/>
    <property type="match status" value="1"/>
</dbReference>
<keyword evidence="7" id="KW-1185">Reference proteome</keyword>
<dbReference type="SMART" id="SM00062">
    <property type="entry name" value="PBPb"/>
    <property type="match status" value="1"/>
</dbReference>
<proteinExistence type="inferred from homology"/>
<dbReference type="InterPro" id="IPR015168">
    <property type="entry name" value="SsuA/THI5"/>
</dbReference>
<comment type="subcellular location">
    <subcellularLocation>
        <location evidence="1">Periplasm</location>
    </subcellularLocation>
</comment>
<feature type="chain" id="PRO_5039215322" evidence="4">
    <location>
        <begin position="21"/>
        <end position="323"/>
    </location>
</feature>
<name>A0A846XI07_9NOCA</name>
<evidence type="ECO:0000256" key="2">
    <source>
        <dbReference type="ARBA" id="ARBA00010742"/>
    </source>
</evidence>
<dbReference type="SUPFAM" id="SSF53850">
    <property type="entry name" value="Periplasmic binding protein-like II"/>
    <property type="match status" value="1"/>
</dbReference>
<sequence>MTTIRLAAAALLAGSALVLSSCSGSSERTAAAADGTLEQTEVSVGVLPLADYAAVYWADEKGFFEKEGLTVKLEPIQGGPIGIQKVASGELDFSIANSISAAIAQSRKTPITTVAHTASLGDGSGILYVKPDSPITSLADINGKTVGVNTTNNIGDVTIANLAADQGVDIEPRYVEVPFPEMLPGVQAESIDVGYAPEPFSSAARGAGMREIADLTTGTNNALPASIFVAGDDFVDANPDTTAAFARAIYAAGADISAHEADFRNWLPGVAKVPAEVAQKMSLPIFVSRMDPAKMQSVADMLGAQGRIPEGFDVTSHLVTLED</sequence>
<dbReference type="AlphaFoldDB" id="A0A846XI07"/>
<evidence type="ECO:0000256" key="4">
    <source>
        <dbReference type="SAM" id="SignalP"/>
    </source>
</evidence>
<comment type="caution">
    <text evidence="6">The sequence shown here is derived from an EMBL/GenBank/DDBJ whole genome shotgun (WGS) entry which is preliminary data.</text>
</comment>
<accession>A0A846XI07</accession>
<keyword evidence="3 4" id="KW-0732">Signal</keyword>
<evidence type="ECO:0000313" key="6">
    <source>
        <dbReference type="EMBL" id="NKY34985.1"/>
    </source>
</evidence>
<dbReference type="PANTHER" id="PTHR30024">
    <property type="entry name" value="ALIPHATIC SULFONATES-BINDING PROTEIN-RELATED"/>
    <property type="match status" value="1"/>
</dbReference>
<dbReference type="Gene3D" id="3.40.190.10">
    <property type="entry name" value="Periplasmic binding protein-like II"/>
    <property type="match status" value="2"/>
</dbReference>
<evidence type="ECO:0000259" key="5">
    <source>
        <dbReference type="SMART" id="SM00062"/>
    </source>
</evidence>
<protein>
    <submittedName>
        <fullName evidence="6">ABC transporter substrate-binding protein</fullName>
    </submittedName>
</protein>
<comment type="similarity">
    <text evidence="2">Belongs to the bacterial solute-binding protein SsuA/TauA family.</text>
</comment>
<dbReference type="GO" id="GO:0042597">
    <property type="term" value="C:periplasmic space"/>
    <property type="evidence" value="ECO:0007669"/>
    <property type="project" value="UniProtKB-SubCell"/>
</dbReference>
<dbReference type="InterPro" id="IPR001638">
    <property type="entry name" value="Solute-binding_3/MltF_N"/>
</dbReference>
<gene>
    <name evidence="6" type="ORF">HGA13_18180</name>
</gene>
<dbReference type="Pfam" id="PF09084">
    <property type="entry name" value="NMT1"/>
    <property type="match status" value="1"/>
</dbReference>
<reference evidence="6 7" key="1">
    <citation type="submission" date="2020-04" db="EMBL/GenBank/DDBJ databases">
        <title>MicrobeNet Type strains.</title>
        <authorList>
            <person name="Nicholson A.C."/>
        </authorList>
    </citation>
    <scope>NUCLEOTIDE SEQUENCE [LARGE SCALE GENOMIC DNA]</scope>
    <source>
        <strain evidence="6 7">DSM 45078</strain>
    </source>
</reference>
<feature type="domain" description="Solute-binding protein family 3/N-terminal" evidence="5">
    <location>
        <begin position="41"/>
        <end position="270"/>
    </location>
</feature>
<feature type="signal peptide" evidence="4">
    <location>
        <begin position="1"/>
        <end position="20"/>
    </location>
</feature>
<dbReference type="EMBL" id="JAAXOO010000004">
    <property type="protein sequence ID" value="NKY34985.1"/>
    <property type="molecule type" value="Genomic_DNA"/>
</dbReference>
<dbReference type="Proteomes" id="UP000565715">
    <property type="component" value="Unassembled WGS sequence"/>
</dbReference>